<dbReference type="RefSeq" id="WP_094404957.1">
    <property type="nucleotide sequence ID" value="NZ_NMVO01000004.1"/>
</dbReference>
<dbReference type="AlphaFoldDB" id="A0A255GPH3"/>
<keyword evidence="1" id="KW-0472">Membrane</keyword>
<evidence type="ECO:0000313" key="2">
    <source>
        <dbReference type="EMBL" id="OYO16293.1"/>
    </source>
</evidence>
<accession>A0A255GPH3</accession>
<dbReference type="EMBL" id="NMVO01000004">
    <property type="protein sequence ID" value="OYO16293.1"/>
    <property type="molecule type" value="Genomic_DNA"/>
</dbReference>
<reference evidence="2 3" key="1">
    <citation type="submission" date="2017-07" db="EMBL/GenBank/DDBJ databases">
        <title>Draft whole genome sequences of clinical Proprionibacteriaceae strains.</title>
        <authorList>
            <person name="Bernier A.-M."/>
            <person name="Bernard K."/>
            <person name="Domingo M.-C."/>
        </authorList>
    </citation>
    <scope>NUCLEOTIDE SEQUENCE [LARGE SCALE GENOMIC DNA]</scope>
    <source>
        <strain evidence="2 3">NML 030167</strain>
    </source>
</reference>
<keyword evidence="3" id="KW-1185">Reference proteome</keyword>
<name>A0A255GPH3_9ACTN</name>
<keyword evidence="1" id="KW-0812">Transmembrane</keyword>
<protein>
    <submittedName>
        <fullName evidence="2">Uncharacterized protein</fullName>
    </submittedName>
</protein>
<comment type="caution">
    <text evidence="2">The sequence shown here is derived from an EMBL/GenBank/DDBJ whole genome shotgun (WGS) entry which is preliminary data.</text>
</comment>
<sequence>MTPDKWGPRTPLMLALGALWIAVGAGVIAGLAPEPDSAPHTLLPELLRGTIWITTGLVALVAAPSQSRRALILLIVMPAVRVGSYVWAWLVWLLPAGGTGDPAGLYRSLFALAMIGFVAATALVPTAPPILVRRRRP</sequence>
<evidence type="ECO:0000313" key="3">
    <source>
        <dbReference type="Proteomes" id="UP000215896"/>
    </source>
</evidence>
<feature type="transmembrane region" description="Helical" evidence="1">
    <location>
        <begin position="70"/>
        <end position="90"/>
    </location>
</feature>
<proteinExistence type="predicted"/>
<keyword evidence="1" id="KW-1133">Transmembrane helix</keyword>
<organism evidence="2 3">
    <name type="scientific">Enemella evansiae</name>
    <dbReference type="NCBI Taxonomy" id="2016499"/>
    <lineage>
        <taxon>Bacteria</taxon>
        <taxon>Bacillati</taxon>
        <taxon>Actinomycetota</taxon>
        <taxon>Actinomycetes</taxon>
        <taxon>Propionibacteriales</taxon>
        <taxon>Propionibacteriaceae</taxon>
        <taxon>Enemella</taxon>
    </lineage>
</organism>
<feature type="transmembrane region" description="Helical" evidence="1">
    <location>
        <begin position="12"/>
        <end position="31"/>
    </location>
</feature>
<feature type="transmembrane region" description="Helical" evidence="1">
    <location>
        <begin position="46"/>
        <end position="63"/>
    </location>
</feature>
<gene>
    <name evidence="2" type="ORF">CGZ94_04960</name>
</gene>
<dbReference type="Proteomes" id="UP000215896">
    <property type="component" value="Unassembled WGS sequence"/>
</dbReference>
<evidence type="ECO:0000256" key="1">
    <source>
        <dbReference type="SAM" id="Phobius"/>
    </source>
</evidence>
<feature type="transmembrane region" description="Helical" evidence="1">
    <location>
        <begin position="110"/>
        <end position="132"/>
    </location>
</feature>